<sequence length="64" mass="7024">MADLVKPGSVVTVSYRDTGLYPKAFTGVVEKMYPKFAAVRVLSGYRTTVHVTDYGLVRKAGRAE</sequence>
<protein>
    <submittedName>
        <fullName evidence="1">Uncharacterized protein</fullName>
    </submittedName>
</protein>
<dbReference type="AlphaFoldDB" id="A0AAU8PVR4"/>
<dbReference type="KEGG" id="dku:Desku_1594"/>
<dbReference type="RefSeq" id="WP_013822689.1">
    <property type="nucleotide sequence ID" value="NC_015573.1"/>
</dbReference>
<organism evidence="1 2">
    <name type="scientific">Desulfofundulus kuznetsovii (strain DSM 6115 / VKM B-1805 / 17)</name>
    <name type="common">Desulfotomaculum kuznetsovii</name>
    <dbReference type="NCBI Taxonomy" id="760568"/>
    <lineage>
        <taxon>Bacteria</taxon>
        <taxon>Bacillati</taxon>
        <taxon>Bacillota</taxon>
        <taxon>Clostridia</taxon>
        <taxon>Eubacteriales</taxon>
        <taxon>Peptococcaceae</taxon>
        <taxon>Desulfofundulus</taxon>
    </lineage>
</organism>
<evidence type="ECO:0000313" key="2">
    <source>
        <dbReference type="Proteomes" id="UP000009229"/>
    </source>
</evidence>
<accession>A0AAU8PVR4</accession>
<dbReference type="EMBL" id="CP002770">
    <property type="protein sequence ID" value="AEG15174.1"/>
    <property type="molecule type" value="Genomic_DNA"/>
</dbReference>
<evidence type="ECO:0000313" key="1">
    <source>
        <dbReference type="EMBL" id="AEG15174.1"/>
    </source>
</evidence>
<keyword evidence="2" id="KW-1185">Reference proteome</keyword>
<dbReference type="Proteomes" id="UP000009229">
    <property type="component" value="Chromosome"/>
</dbReference>
<reference evidence="2" key="1">
    <citation type="submission" date="2011-05" db="EMBL/GenBank/DDBJ databases">
        <title>Complete sequence of Desulfotomaculum kuznetsovii DSM 6115.</title>
        <authorList>
            <person name="Lucas S."/>
            <person name="Han J."/>
            <person name="Lapidus A."/>
            <person name="Cheng J.-F."/>
            <person name="Goodwin L."/>
            <person name="Pitluck S."/>
            <person name="Peters L."/>
            <person name="Mikhailova N."/>
            <person name="Lu M."/>
            <person name="Saunders E."/>
            <person name="Han C."/>
            <person name="Tapia R."/>
            <person name="Land M."/>
            <person name="Hauser L."/>
            <person name="Kyrpides N."/>
            <person name="Ivanova N."/>
            <person name="Pagani I."/>
            <person name="Nazina T."/>
            <person name="Ivanova A."/>
            <person name="Parshina S."/>
            <person name="Kuever J."/>
            <person name="Muyzer G."/>
            <person name="Plugge C."/>
            <person name="Stams A."/>
            <person name="Woyke T."/>
        </authorList>
    </citation>
    <scope>NUCLEOTIDE SEQUENCE [LARGE SCALE GENOMIC DNA]</scope>
    <source>
        <strain evidence="2">DSM 6115 / VKM B-1805 / 17</strain>
    </source>
</reference>
<gene>
    <name evidence="1" type="ordered locus">Desku_1594</name>
</gene>
<name>A0AAU8PVR4_DESK7</name>
<proteinExistence type="predicted"/>